<protein>
    <submittedName>
        <fullName evidence="5">Mg chelatase-like protein</fullName>
    </submittedName>
</protein>
<dbReference type="InterPro" id="IPR045006">
    <property type="entry name" value="CHLI-like"/>
</dbReference>
<dbReference type="InterPro" id="IPR001208">
    <property type="entry name" value="MCM_dom"/>
</dbReference>
<evidence type="ECO:0000256" key="2">
    <source>
        <dbReference type="ARBA" id="ARBA00022741"/>
    </source>
</evidence>
<dbReference type="InterPro" id="IPR014721">
    <property type="entry name" value="Ribsml_uS5_D2-typ_fold_subgr"/>
</dbReference>
<dbReference type="InterPro" id="IPR027417">
    <property type="entry name" value="P-loop_NTPase"/>
</dbReference>
<name>C0W188_9ACTO</name>
<dbReference type="InterPro" id="IPR025158">
    <property type="entry name" value="Mg_chelat-rel_C"/>
</dbReference>
<evidence type="ECO:0000313" key="5">
    <source>
        <dbReference type="EMBL" id="EEH63577.1"/>
    </source>
</evidence>
<dbReference type="GO" id="GO:0003677">
    <property type="term" value="F:DNA binding"/>
    <property type="evidence" value="ECO:0007669"/>
    <property type="project" value="InterPro"/>
</dbReference>
<dbReference type="PROSITE" id="PS50051">
    <property type="entry name" value="MCM_2"/>
    <property type="match status" value="1"/>
</dbReference>
<dbReference type="InterPro" id="IPR003593">
    <property type="entry name" value="AAA+_ATPase"/>
</dbReference>
<evidence type="ECO:0000259" key="4">
    <source>
        <dbReference type="PROSITE" id="PS50051"/>
    </source>
</evidence>
<dbReference type="GO" id="GO:0005524">
    <property type="term" value="F:ATP binding"/>
    <property type="evidence" value="ECO:0007669"/>
    <property type="project" value="UniProtKB-KW"/>
</dbReference>
<dbReference type="InterPro" id="IPR020568">
    <property type="entry name" value="Ribosomal_Su5_D2-typ_SF"/>
</dbReference>
<dbReference type="STRING" id="525245.HMPREF0044_1178"/>
<dbReference type="Gene3D" id="3.40.50.300">
    <property type="entry name" value="P-loop containing nucleotide triphosphate hydrolases"/>
    <property type="match status" value="1"/>
</dbReference>
<dbReference type="PANTHER" id="PTHR32039:SF7">
    <property type="entry name" value="COMPETENCE PROTEIN COMM"/>
    <property type="match status" value="1"/>
</dbReference>
<dbReference type="SUPFAM" id="SSF54211">
    <property type="entry name" value="Ribosomal protein S5 domain 2-like"/>
    <property type="match status" value="1"/>
</dbReference>
<dbReference type="Pfam" id="PF13541">
    <property type="entry name" value="ChlI"/>
    <property type="match status" value="1"/>
</dbReference>
<dbReference type="eggNOG" id="COG0606">
    <property type="taxonomic scope" value="Bacteria"/>
</dbReference>
<organism evidence="5 6">
    <name type="scientific">Gleimia coleocanis DSM 15436</name>
    <dbReference type="NCBI Taxonomy" id="525245"/>
    <lineage>
        <taxon>Bacteria</taxon>
        <taxon>Bacillati</taxon>
        <taxon>Actinomycetota</taxon>
        <taxon>Actinomycetes</taxon>
        <taxon>Actinomycetales</taxon>
        <taxon>Actinomycetaceae</taxon>
        <taxon>Gleimia</taxon>
    </lineage>
</organism>
<accession>C0W188</accession>
<comment type="similarity">
    <text evidence="1">Belongs to the Mg-chelatase subunits D/I family. ComM subfamily.</text>
</comment>
<dbReference type="InterPro" id="IPR004482">
    <property type="entry name" value="Mg_chelat-rel"/>
</dbReference>
<dbReference type="PANTHER" id="PTHR32039">
    <property type="entry name" value="MAGNESIUM-CHELATASE SUBUNIT CHLI"/>
    <property type="match status" value="1"/>
</dbReference>
<evidence type="ECO:0000313" key="6">
    <source>
        <dbReference type="Proteomes" id="UP000010301"/>
    </source>
</evidence>
<gene>
    <name evidence="5" type="ORF">HMPREF0044_1178</name>
</gene>
<dbReference type="PRINTS" id="PR01657">
    <property type="entry name" value="MCMFAMILY"/>
</dbReference>
<dbReference type="SUPFAM" id="SSF52540">
    <property type="entry name" value="P-loop containing nucleoside triphosphate hydrolases"/>
    <property type="match status" value="1"/>
</dbReference>
<evidence type="ECO:0000256" key="1">
    <source>
        <dbReference type="ARBA" id="ARBA00006354"/>
    </source>
</evidence>
<dbReference type="HOGENOM" id="CLU_026145_1_0_11"/>
<evidence type="ECO:0000256" key="3">
    <source>
        <dbReference type="ARBA" id="ARBA00022840"/>
    </source>
</evidence>
<dbReference type="EMBL" id="ACFG01000032">
    <property type="protein sequence ID" value="EEH63577.1"/>
    <property type="molecule type" value="Genomic_DNA"/>
</dbReference>
<dbReference type="AlphaFoldDB" id="C0W188"/>
<dbReference type="OrthoDB" id="9813147at2"/>
<feature type="domain" description="MCM C-terminal AAA(+) ATPase" evidence="4">
    <location>
        <begin position="300"/>
        <end position="417"/>
    </location>
</feature>
<keyword evidence="2" id="KW-0547">Nucleotide-binding</keyword>
<dbReference type="InterPro" id="IPR000523">
    <property type="entry name" value="Mg_chelatse_chII-like_cat_dom"/>
</dbReference>
<dbReference type="Pfam" id="PF13335">
    <property type="entry name" value="Mg_chelatase_C"/>
    <property type="match status" value="1"/>
</dbReference>
<proteinExistence type="inferred from homology"/>
<dbReference type="Proteomes" id="UP000010301">
    <property type="component" value="Unassembled WGS sequence"/>
</dbReference>
<dbReference type="SMART" id="SM00382">
    <property type="entry name" value="AAA"/>
    <property type="match status" value="1"/>
</dbReference>
<dbReference type="RefSeq" id="WP_006546348.1">
    <property type="nucleotide sequence ID" value="NZ_DS999541.1"/>
</dbReference>
<dbReference type="NCBIfam" id="TIGR00368">
    <property type="entry name" value="YifB family Mg chelatase-like AAA ATPase"/>
    <property type="match status" value="1"/>
</dbReference>
<dbReference type="Pfam" id="PF01078">
    <property type="entry name" value="Mg_chelatase"/>
    <property type="match status" value="1"/>
</dbReference>
<reference evidence="5 6" key="1">
    <citation type="submission" date="2009-01" db="EMBL/GenBank/DDBJ databases">
        <authorList>
            <person name="Qin X."/>
            <person name="Bachman B."/>
            <person name="Battles P."/>
            <person name="Bell A."/>
            <person name="Bess C."/>
            <person name="Bickham C."/>
            <person name="Chaboub L."/>
            <person name="Chen D."/>
            <person name="Coyle M."/>
            <person name="Deiros D.R."/>
            <person name="Dinh H."/>
            <person name="Forbes L."/>
            <person name="Fowler G."/>
            <person name="Francisco L."/>
            <person name="Fu Q."/>
            <person name="Gubbala S."/>
            <person name="Hale W."/>
            <person name="Han Y."/>
            <person name="Hemphill L."/>
            <person name="Highlander S.K."/>
            <person name="Hirani K."/>
            <person name="Hogues M."/>
            <person name="Jackson L."/>
            <person name="Jakkamsetti A."/>
            <person name="Javaid M."/>
            <person name="Jiang H."/>
            <person name="Korchina V."/>
            <person name="Kovar C."/>
            <person name="Lara F."/>
            <person name="Lee S."/>
            <person name="Mata R."/>
            <person name="Mathew T."/>
            <person name="Moen C."/>
            <person name="Morales K."/>
            <person name="Munidasa M."/>
            <person name="Nazareth L."/>
            <person name="Ngo R."/>
            <person name="Nguyen L."/>
            <person name="Okwuonu G."/>
            <person name="Ongeri F."/>
            <person name="Patil S."/>
            <person name="Petrosino J."/>
            <person name="Pham C."/>
            <person name="Pham P."/>
            <person name="Pu L.-L."/>
            <person name="Puazo M."/>
            <person name="Raj R."/>
            <person name="Reid J."/>
            <person name="Rouhana J."/>
            <person name="Saada N."/>
            <person name="Shang Y."/>
            <person name="Simmons D."/>
            <person name="Thornton R."/>
            <person name="Warren J."/>
            <person name="Weissenberger G."/>
            <person name="Zhang J."/>
            <person name="Zhang L."/>
            <person name="Zhou C."/>
            <person name="Zhu D."/>
            <person name="Muzny D."/>
            <person name="Worley K."/>
            <person name="Gibbs R."/>
        </authorList>
    </citation>
    <scope>NUCLEOTIDE SEQUENCE [LARGE SCALE GENOMIC DNA]</scope>
    <source>
        <strain evidence="5 6">DSM 15436</strain>
    </source>
</reference>
<keyword evidence="6" id="KW-1185">Reference proteome</keyword>
<comment type="caution">
    <text evidence="5">The sequence shown here is derived from an EMBL/GenBank/DDBJ whole genome shotgun (WGS) entry which is preliminary data.</text>
</comment>
<dbReference type="Gene3D" id="3.30.230.10">
    <property type="match status" value="1"/>
</dbReference>
<sequence>MHTSIVRTHAVAIVGMEGRIIDVETHVAPGLVAFNLVGLPDAGVKESKERVRAALQTCGIKWVEHRVTVNLSPAAIPKMGSGFDLAIAMGILALKNLIKTPRLESTVFVGELGLDGSVQPVRGVLPAVLEARRQGFINIVVPAQQAKEAQLVPGINVVPVEHLGQLVVAFGGKPLQQSIMLKRRVEVESPESEPVLNHPKDLSDVKGQNFAVEAMVTAAAGGHHLLLVGEPGSGKTMLAQRLPGILPPLEAETALEVTAIQSVAGRIRNATGLVAYPPLEAPHHSASMVAMVGGGTGLPQPGAVSLAHGGVLFLDEATEFAPKVLDALRQPLEQGEIHIHRAKAQLTFPARFQLILATNPCPCGYAISRKHQCNCSSLQRRRYLNRLSGPLLDRLDIQIPVVAPTVRELDEPTAYTSETALQKVKLARELACERWKNLGIYTNAQLPSQVLRSAEMGLEPEVSDLVRTALSKATMSLRGVDRALRVARTIADLRGSESVGAQDFGKALQYRTGVKNV</sequence>
<keyword evidence="3" id="KW-0067">ATP-binding</keyword>